<dbReference type="AlphaFoldDB" id="A0A517SUP5"/>
<evidence type="ECO:0000313" key="1">
    <source>
        <dbReference type="EMBL" id="QDT59849.1"/>
    </source>
</evidence>
<protein>
    <submittedName>
        <fullName evidence="1">Flagellin N-methylase</fullName>
    </submittedName>
</protein>
<keyword evidence="1" id="KW-0808">Transferase</keyword>
<name>A0A517SUP5_9BACT</name>
<proteinExistence type="predicted"/>
<keyword evidence="1" id="KW-0969">Cilium</keyword>
<accession>A0A517SUP5</accession>
<keyword evidence="1" id="KW-0489">Methyltransferase</keyword>
<dbReference type="PANTHER" id="PTHR35866">
    <property type="entry name" value="PUTATIVE-RELATED"/>
    <property type="match status" value="1"/>
</dbReference>
<dbReference type="InterPro" id="IPR005358">
    <property type="entry name" value="Puta_zinc/iron-chelating_dom"/>
</dbReference>
<organism evidence="1 2">
    <name type="scientific">Stieleria bergensis</name>
    <dbReference type="NCBI Taxonomy" id="2528025"/>
    <lineage>
        <taxon>Bacteria</taxon>
        <taxon>Pseudomonadati</taxon>
        <taxon>Planctomycetota</taxon>
        <taxon>Planctomycetia</taxon>
        <taxon>Pirellulales</taxon>
        <taxon>Pirellulaceae</taxon>
        <taxon>Stieleria</taxon>
    </lineage>
</organism>
<sequence>MPKQQPTDKQPWYKDGLSFQCTQCGECCSGDPGYVWVDPDEIQLMADQLDMEVADFEDQFIRNVGSQKSLKEYSDGDCILLDPEKRTCMVYAGRPIQCRTWPFWDSTLESKKAWKETCDVCPGAGKGKLYTLEQIEVQRTEKSV</sequence>
<reference evidence="1 2" key="1">
    <citation type="submission" date="2019-02" db="EMBL/GenBank/DDBJ databases">
        <title>Deep-cultivation of Planctomycetes and their phenomic and genomic characterization uncovers novel biology.</title>
        <authorList>
            <person name="Wiegand S."/>
            <person name="Jogler M."/>
            <person name="Boedeker C."/>
            <person name="Pinto D."/>
            <person name="Vollmers J."/>
            <person name="Rivas-Marin E."/>
            <person name="Kohn T."/>
            <person name="Peeters S.H."/>
            <person name="Heuer A."/>
            <person name="Rast P."/>
            <person name="Oberbeckmann S."/>
            <person name="Bunk B."/>
            <person name="Jeske O."/>
            <person name="Meyerdierks A."/>
            <person name="Storesund J.E."/>
            <person name="Kallscheuer N."/>
            <person name="Luecker S."/>
            <person name="Lage O.M."/>
            <person name="Pohl T."/>
            <person name="Merkel B.J."/>
            <person name="Hornburger P."/>
            <person name="Mueller R.-W."/>
            <person name="Bruemmer F."/>
            <person name="Labrenz M."/>
            <person name="Spormann A.M."/>
            <person name="Op den Camp H."/>
            <person name="Overmann J."/>
            <person name="Amann R."/>
            <person name="Jetten M.S.M."/>
            <person name="Mascher T."/>
            <person name="Medema M.H."/>
            <person name="Devos D.P."/>
            <person name="Kaster A.-K."/>
            <person name="Ovreas L."/>
            <person name="Rohde M."/>
            <person name="Galperin M.Y."/>
            <person name="Jogler C."/>
        </authorList>
    </citation>
    <scope>NUCLEOTIDE SEQUENCE [LARGE SCALE GENOMIC DNA]</scope>
    <source>
        <strain evidence="1 2">SV_7m_r</strain>
    </source>
</reference>
<dbReference type="RefSeq" id="WP_145271969.1">
    <property type="nucleotide sequence ID" value="NZ_CP036272.1"/>
</dbReference>
<evidence type="ECO:0000313" key="2">
    <source>
        <dbReference type="Proteomes" id="UP000315003"/>
    </source>
</evidence>
<gene>
    <name evidence="1" type="ORF">SV7mr_23610</name>
</gene>
<keyword evidence="2" id="KW-1185">Reference proteome</keyword>
<dbReference type="Proteomes" id="UP000315003">
    <property type="component" value="Chromosome"/>
</dbReference>
<dbReference type="OrthoDB" id="9810361at2"/>
<dbReference type="EMBL" id="CP036272">
    <property type="protein sequence ID" value="QDT59849.1"/>
    <property type="molecule type" value="Genomic_DNA"/>
</dbReference>
<dbReference type="PANTHER" id="PTHR35866:SF1">
    <property type="entry name" value="YKGJ FAMILY CYSTEINE CLUSTER PROTEIN"/>
    <property type="match status" value="1"/>
</dbReference>
<keyword evidence="1" id="KW-0282">Flagellum</keyword>
<dbReference type="GO" id="GO:0032259">
    <property type="term" value="P:methylation"/>
    <property type="evidence" value="ECO:0007669"/>
    <property type="project" value="UniProtKB-KW"/>
</dbReference>
<dbReference type="GO" id="GO:0008168">
    <property type="term" value="F:methyltransferase activity"/>
    <property type="evidence" value="ECO:0007669"/>
    <property type="project" value="UniProtKB-KW"/>
</dbReference>
<dbReference type="Pfam" id="PF03692">
    <property type="entry name" value="CxxCxxCC"/>
    <property type="match status" value="1"/>
</dbReference>
<keyword evidence="1" id="KW-0966">Cell projection</keyword>